<dbReference type="SMART" id="SM00674">
    <property type="entry name" value="CENPB"/>
    <property type="match status" value="1"/>
</dbReference>
<gene>
    <name evidence="3" type="ORF">ElyMa_006800500</name>
</gene>
<dbReference type="Gene3D" id="1.10.10.60">
    <property type="entry name" value="Homeodomain-like"/>
    <property type="match status" value="1"/>
</dbReference>
<dbReference type="Proteomes" id="UP000762676">
    <property type="component" value="Unassembled WGS sequence"/>
</dbReference>
<dbReference type="EMBL" id="BMAT01013617">
    <property type="protein sequence ID" value="GFS16581.1"/>
    <property type="molecule type" value="Genomic_DNA"/>
</dbReference>
<dbReference type="PROSITE" id="PS51253">
    <property type="entry name" value="HTH_CENPB"/>
    <property type="match status" value="1"/>
</dbReference>
<evidence type="ECO:0000259" key="2">
    <source>
        <dbReference type="PROSITE" id="PS51253"/>
    </source>
</evidence>
<proteinExistence type="predicted"/>
<dbReference type="PANTHER" id="PTHR19303:SF73">
    <property type="entry name" value="PROTEIN PDC2"/>
    <property type="match status" value="1"/>
</dbReference>
<organism evidence="3 4">
    <name type="scientific">Elysia marginata</name>
    <dbReference type="NCBI Taxonomy" id="1093978"/>
    <lineage>
        <taxon>Eukaryota</taxon>
        <taxon>Metazoa</taxon>
        <taxon>Spiralia</taxon>
        <taxon>Lophotrochozoa</taxon>
        <taxon>Mollusca</taxon>
        <taxon>Gastropoda</taxon>
        <taxon>Heterobranchia</taxon>
        <taxon>Euthyneura</taxon>
        <taxon>Panpulmonata</taxon>
        <taxon>Sacoglossa</taxon>
        <taxon>Placobranchoidea</taxon>
        <taxon>Plakobranchidae</taxon>
        <taxon>Elysia</taxon>
    </lineage>
</organism>
<protein>
    <submittedName>
        <fullName evidence="3">Tigger transposable element-derived protein 6-like</fullName>
    </submittedName>
</protein>
<dbReference type="InterPro" id="IPR050863">
    <property type="entry name" value="CenT-Element_Derived"/>
</dbReference>
<dbReference type="AlphaFoldDB" id="A0AAV4J7N2"/>
<dbReference type="PANTHER" id="PTHR19303">
    <property type="entry name" value="TRANSPOSON"/>
    <property type="match status" value="1"/>
</dbReference>
<evidence type="ECO:0000256" key="1">
    <source>
        <dbReference type="ARBA" id="ARBA00023125"/>
    </source>
</evidence>
<sequence>MKEDVESALKIWLEQKNEQNARINAPILKEKAQQLALQMGHEFEPSDRWLNRFKHRNGLSFKQEHGEKQSTDFIAAETYQTQKLPQLLKEYSPDDIYNADETGLFSKTFLTEGTHTKA</sequence>
<dbReference type="SUPFAM" id="SSF46689">
    <property type="entry name" value="Homeodomain-like"/>
    <property type="match status" value="1"/>
</dbReference>
<comment type="caution">
    <text evidence="3">The sequence shown here is derived from an EMBL/GenBank/DDBJ whole genome shotgun (WGS) entry which is preliminary data.</text>
</comment>
<dbReference type="GO" id="GO:0005634">
    <property type="term" value="C:nucleus"/>
    <property type="evidence" value="ECO:0007669"/>
    <property type="project" value="TreeGrafter"/>
</dbReference>
<keyword evidence="1" id="KW-0238">DNA-binding</keyword>
<dbReference type="InterPro" id="IPR009057">
    <property type="entry name" value="Homeodomain-like_sf"/>
</dbReference>
<keyword evidence="4" id="KW-1185">Reference proteome</keyword>
<dbReference type="GO" id="GO:0003677">
    <property type="term" value="F:DNA binding"/>
    <property type="evidence" value="ECO:0007669"/>
    <property type="project" value="UniProtKB-KW"/>
</dbReference>
<dbReference type="InterPro" id="IPR006600">
    <property type="entry name" value="HTH_CenpB_DNA-bd_dom"/>
</dbReference>
<accession>A0AAV4J7N2</accession>
<dbReference type="Pfam" id="PF03221">
    <property type="entry name" value="HTH_Tnp_Tc5"/>
    <property type="match status" value="1"/>
</dbReference>
<evidence type="ECO:0000313" key="4">
    <source>
        <dbReference type="Proteomes" id="UP000762676"/>
    </source>
</evidence>
<evidence type="ECO:0000313" key="3">
    <source>
        <dbReference type="EMBL" id="GFS16581.1"/>
    </source>
</evidence>
<reference evidence="3 4" key="1">
    <citation type="journal article" date="2021" name="Elife">
        <title>Chloroplast acquisition without the gene transfer in kleptoplastic sea slugs, Plakobranchus ocellatus.</title>
        <authorList>
            <person name="Maeda T."/>
            <person name="Takahashi S."/>
            <person name="Yoshida T."/>
            <person name="Shimamura S."/>
            <person name="Takaki Y."/>
            <person name="Nagai Y."/>
            <person name="Toyoda A."/>
            <person name="Suzuki Y."/>
            <person name="Arimoto A."/>
            <person name="Ishii H."/>
            <person name="Satoh N."/>
            <person name="Nishiyama T."/>
            <person name="Hasebe M."/>
            <person name="Maruyama T."/>
            <person name="Minagawa J."/>
            <person name="Obokata J."/>
            <person name="Shigenobu S."/>
        </authorList>
    </citation>
    <scope>NUCLEOTIDE SEQUENCE [LARGE SCALE GENOMIC DNA]</scope>
</reference>
<name>A0AAV4J7N2_9GAST</name>
<feature type="domain" description="HTH CENPB-type" evidence="2">
    <location>
        <begin position="1"/>
        <end position="63"/>
    </location>
</feature>